<evidence type="ECO:0000256" key="1">
    <source>
        <dbReference type="SAM" id="MobiDB-lite"/>
    </source>
</evidence>
<dbReference type="Proteomes" id="UP000588369">
    <property type="component" value="Unassembled WGS sequence"/>
</dbReference>
<feature type="compositionally biased region" description="Basic and acidic residues" evidence="1">
    <location>
        <begin position="1"/>
        <end position="19"/>
    </location>
</feature>
<sequence>MSFKRTADMTRPWEHERSRGTTRTRVYVDGGTRLVIRDTTVSDDEGDREESEAWLDDGHGVTATITRPDTTDPERLAVALTDLAHRARAAMERAARKTGEYDPRPVAAHAWREPDGAWVQYDYSEPPARPAAWRFRARKAWDKAQDRFDPHARHRLV</sequence>
<protein>
    <submittedName>
        <fullName evidence="2">Uncharacterized protein</fullName>
    </submittedName>
</protein>
<dbReference type="EMBL" id="JABAGI010000005">
    <property type="protein sequence ID" value="NME62200.1"/>
    <property type="molecule type" value="Genomic_DNA"/>
</dbReference>
<comment type="caution">
    <text evidence="2">The sequence shown here is derived from an EMBL/GenBank/DDBJ whole genome shotgun (WGS) entry which is preliminary data.</text>
</comment>
<evidence type="ECO:0000313" key="3">
    <source>
        <dbReference type="Proteomes" id="UP000588369"/>
    </source>
</evidence>
<proteinExistence type="predicted"/>
<accession>A0A7X9NQY5</accession>
<organism evidence="2 3">
    <name type="scientific">Bifidobacterium thermophilum</name>
    <dbReference type="NCBI Taxonomy" id="33905"/>
    <lineage>
        <taxon>Bacteria</taxon>
        <taxon>Bacillati</taxon>
        <taxon>Actinomycetota</taxon>
        <taxon>Actinomycetes</taxon>
        <taxon>Bifidobacteriales</taxon>
        <taxon>Bifidobacteriaceae</taxon>
        <taxon>Bifidobacterium</taxon>
    </lineage>
</organism>
<evidence type="ECO:0000313" key="2">
    <source>
        <dbReference type="EMBL" id="NME62200.1"/>
    </source>
</evidence>
<gene>
    <name evidence="2" type="ORF">HF844_05220</name>
</gene>
<name>A0A7X9NQY5_9BIFI</name>
<reference evidence="2 3" key="1">
    <citation type="submission" date="2020-04" db="EMBL/GenBank/DDBJ databases">
        <authorList>
            <person name="Hitch T.C.A."/>
            <person name="Wylensek D."/>
            <person name="Clavel T."/>
        </authorList>
    </citation>
    <scope>NUCLEOTIDE SEQUENCE [LARGE SCALE GENOMIC DNA]</scope>
    <source>
        <strain evidence="2 3">BSM-130-P53-3C</strain>
    </source>
</reference>
<feature type="region of interest" description="Disordered" evidence="1">
    <location>
        <begin position="1"/>
        <end position="24"/>
    </location>
</feature>
<dbReference type="RefSeq" id="WP_168984188.1">
    <property type="nucleotide sequence ID" value="NZ_JABAGI010000005.1"/>
</dbReference>
<dbReference type="AlphaFoldDB" id="A0A7X9NQY5"/>